<dbReference type="GO" id="GO:0007342">
    <property type="term" value="P:fusion of sperm to egg plasma membrane involved in single fertilization"/>
    <property type="evidence" value="ECO:0007669"/>
    <property type="project" value="TreeGrafter"/>
</dbReference>
<feature type="chain" id="PRO_5040861352" evidence="2">
    <location>
        <begin position="26"/>
        <end position="171"/>
    </location>
</feature>
<dbReference type="AlphaFoldDB" id="A0A9V1DUP6"/>
<sequence length="171" mass="18462">MVLAMLGALYPRAGLSLFLLDLVLAAALLGPQPPRYLPGSKGQGSTGPGGLEGGWLCHAASLSPPLRTGWCHYAGRRGSPCPLPWALTGEVVVAFGARAEHPNISHRPQRSVPEELSGPLEISQPFSGLVDDYGIRPKHPWPRGPRPLLSQAQQRKRDGPDMAEYYYDAHL</sequence>
<accession>A0A9V1DUP6</accession>
<dbReference type="KEGG" id="ppad:109245092"/>
<gene>
    <name evidence="4" type="primary">FREY1</name>
</gene>
<protein>
    <submittedName>
        <fullName evidence="4">Protein Frey isoform X1</fullName>
    </submittedName>
</protein>
<dbReference type="GeneID" id="109245092"/>
<dbReference type="RefSeq" id="XP_019267860.2">
    <property type="nucleotide sequence ID" value="XM_019412315.2"/>
</dbReference>
<dbReference type="GO" id="GO:0005789">
    <property type="term" value="C:endoplasmic reticulum membrane"/>
    <property type="evidence" value="ECO:0007669"/>
    <property type="project" value="TreeGrafter"/>
</dbReference>
<proteinExistence type="predicted"/>
<evidence type="ECO:0000313" key="3">
    <source>
        <dbReference type="Proteomes" id="UP001165780"/>
    </source>
</evidence>
<evidence type="ECO:0000256" key="2">
    <source>
        <dbReference type="SAM" id="SignalP"/>
    </source>
</evidence>
<evidence type="ECO:0000313" key="4">
    <source>
        <dbReference type="RefSeq" id="XP_019267860.2"/>
    </source>
</evidence>
<reference evidence="4" key="1">
    <citation type="submission" date="2025-08" db="UniProtKB">
        <authorList>
            <consortium name="RefSeq"/>
        </authorList>
    </citation>
    <scope>IDENTIFICATION</scope>
    <source>
        <tissue evidence="4">Whole blood</tissue>
    </source>
</reference>
<dbReference type="CTD" id="143678"/>
<keyword evidence="2" id="KW-0732">Signal</keyword>
<dbReference type="InterPro" id="IPR031748">
    <property type="entry name" value="Frey"/>
</dbReference>
<feature type="signal peptide" evidence="2">
    <location>
        <begin position="1"/>
        <end position="25"/>
    </location>
</feature>
<evidence type="ECO:0000256" key="1">
    <source>
        <dbReference type="SAM" id="MobiDB-lite"/>
    </source>
</evidence>
<dbReference type="Proteomes" id="UP001165780">
    <property type="component" value="Unplaced"/>
</dbReference>
<dbReference type="GO" id="GO:0035036">
    <property type="term" value="P:sperm-egg recognition"/>
    <property type="evidence" value="ECO:0007669"/>
    <property type="project" value="TreeGrafter"/>
</dbReference>
<dbReference type="PANTHER" id="PTHR37872:SF1">
    <property type="entry name" value="PROTEIN FREY 1"/>
    <property type="match status" value="1"/>
</dbReference>
<organism evidence="3 4">
    <name type="scientific">Panthera pardus</name>
    <name type="common">Leopard</name>
    <name type="synonym">Felis pardus</name>
    <dbReference type="NCBI Taxonomy" id="9691"/>
    <lineage>
        <taxon>Eukaryota</taxon>
        <taxon>Metazoa</taxon>
        <taxon>Chordata</taxon>
        <taxon>Craniata</taxon>
        <taxon>Vertebrata</taxon>
        <taxon>Euteleostomi</taxon>
        <taxon>Mammalia</taxon>
        <taxon>Eutheria</taxon>
        <taxon>Laurasiatheria</taxon>
        <taxon>Carnivora</taxon>
        <taxon>Feliformia</taxon>
        <taxon>Felidae</taxon>
        <taxon>Pantherinae</taxon>
        <taxon>Panthera</taxon>
    </lineage>
</organism>
<dbReference type="PANTHER" id="PTHR37872">
    <property type="entry name" value="SIMILAR TO RIKEN CDNA 1700029I15"/>
    <property type="match status" value="1"/>
</dbReference>
<keyword evidence="3" id="KW-1185">Reference proteome</keyword>
<name>A0A9V1DUP6_PANPR</name>
<feature type="region of interest" description="Disordered" evidence="1">
    <location>
        <begin position="135"/>
        <end position="160"/>
    </location>
</feature>
<dbReference type="Pfam" id="PF15878">
    <property type="entry name" value="Frey"/>
    <property type="match status" value="2"/>
</dbReference>